<evidence type="ECO:0000256" key="2">
    <source>
        <dbReference type="SAM" id="SignalP"/>
    </source>
</evidence>
<evidence type="ECO:0000313" key="4">
    <source>
        <dbReference type="Proteomes" id="UP000319148"/>
    </source>
</evidence>
<dbReference type="OrthoDB" id="8481702at2"/>
<proteinExistence type="predicted"/>
<name>A0A501PN50_9PROT</name>
<accession>A0A501PN50</accession>
<feature type="chain" id="PRO_5021307799" evidence="2">
    <location>
        <begin position="21"/>
        <end position="146"/>
    </location>
</feature>
<comment type="caution">
    <text evidence="3">The sequence shown here is derived from an EMBL/GenBank/DDBJ whole genome shotgun (WGS) entry which is preliminary data.</text>
</comment>
<dbReference type="AlphaFoldDB" id="A0A501PN50"/>
<feature type="signal peptide" evidence="2">
    <location>
        <begin position="1"/>
        <end position="20"/>
    </location>
</feature>
<feature type="region of interest" description="Disordered" evidence="1">
    <location>
        <begin position="109"/>
        <end position="146"/>
    </location>
</feature>
<dbReference type="RefSeq" id="WP_139939676.1">
    <property type="nucleotide sequence ID" value="NZ_JBHSYP010000003.1"/>
</dbReference>
<evidence type="ECO:0000256" key="1">
    <source>
        <dbReference type="SAM" id="MobiDB-lite"/>
    </source>
</evidence>
<keyword evidence="4" id="KW-1185">Reference proteome</keyword>
<dbReference type="Proteomes" id="UP000319148">
    <property type="component" value="Unassembled WGS sequence"/>
</dbReference>
<gene>
    <name evidence="3" type="ORF">FIV46_06575</name>
</gene>
<sequence>MSTVKSVLLPLLLAAGVAQAGHAECHFPKRPIIPDGKTVSKEHLLEVIHAFKTEFQPDVRKFQNCIKNERIAVGDFATDEQKEEWTSRHDAAFDIESRLANALNQAIRDFKSRETAGDTSPQEKAAHTSDSTETSAGEDDGDTSGQ</sequence>
<keyword evidence="2" id="KW-0732">Signal</keyword>
<feature type="compositionally biased region" description="Acidic residues" evidence="1">
    <location>
        <begin position="136"/>
        <end position="146"/>
    </location>
</feature>
<organism evidence="3 4">
    <name type="scientific">Emcibacter nanhaiensis</name>
    <dbReference type="NCBI Taxonomy" id="1505037"/>
    <lineage>
        <taxon>Bacteria</taxon>
        <taxon>Pseudomonadati</taxon>
        <taxon>Pseudomonadota</taxon>
        <taxon>Alphaproteobacteria</taxon>
        <taxon>Emcibacterales</taxon>
        <taxon>Emcibacteraceae</taxon>
        <taxon>Emcibacter</taxon>
    </lineage>
</organism>
<feature type="compositionally biased region" description="Polar residues" evidence="1">
    <location>
        <begin position="117"/>
        <end position="135"/>
    </location>
</feature>
<evidence type="ECO:0000313" key="3">
    <source>
        <dbReference type="EMBL" id="TPD61869.1"/>
    </source>
</evidence>
<dbReference type="EMBL" id="VFIY01000005">
    <property type="protein sequence ID" value="TPD61869.1"/>
    <property type="molecule type" value="Genomic_DNA"/>
</dbReference>
<reference evidence="4" key="1">
    <citation type="submission" date="2019-06" db="EMBL/GenBank/DDBJ databases">
        <title>The complete genome of Emcibacter congregatus ZYLT.</title>
        <authorList>
            <person name="Zhao Z."/>
        </authorList>
    </citation>
    <scope>NUCLEOTIDE SEQUENCE [LARGE SCALE GENOMIC DNA]</scope>
    <source>
        <strain evidence="4">MCCC 1A06723</strain>
    </source>
</reference>
<protein>
    <submittedName>
        <fullName evidence="3">Uncharacterized protein</fullName>
    </submittedName>
</protein>